<reference evidence="1 2" key="1">
    <citation type="submission" date="2021-06" db="EMBL/GenBank/DDBJ databases">
        <title>Caerostris extrusa draft genome.</title>
        <authorList>
            <person name="Kono N."/>
            <person name="Arakawa K."/>
        </authorList>
    </citation>
    <scope>NUCLEOTIDE SEQUENCE [LARGE SCALE GENOMIC DNA]</scope>
</reference>
<dbReference type="EMBL" id="BPLR01016424">
    <property type="protein sequence ID" value="GIY83766.1"/>
    <property type="molecule type" value="Genomic_DNA"/>
</dbReference>
<evidence type="ECO:0000313" key="1">
    <source>
        <dbReference type="EMBL" id="GIY83766.1"/>
    </source>
</evidence>
<comment type="caution">
    <text evidence="1">The sequence shown here is derived from an EMBL/GenBank/DDBJ whole genome shotgun (WGS) entry which is preliminary data.</text>
</comment>
<keyword evidence="2" id="KW-1185">Reference proteome</keyword>
<protein>
    <submittedName>
        <fullName evidence="1">Uncharacterized protein</fullName>
    </submittedName>
</protein>
<evidence type="ECO:0000313" key="2">
    <source>
        <dbReference type="Proteomes" id="UP001054945"/>
    </source>
</evidence>
<sequence>MQEPLEINLDHLQKQEFSHTGLLLGGKSAAAMAVPLPEAHLGLASSWERECKMSGCLKTLILRRSQAWIPRRRDILCHLEAMPGERQSRDKNPEILWRIVFVPIALIFISCRVLCNKSGNARLCSSSTNLKMALKRQVYMGLMYSSSNENI</sequence>
<proteinExistence type="predicted"/>
<accession>A0AAV4WLJ3</accession>
<name>A0AAV4WLJ3_CAEEX</name>
<organism evidence="1 2">
    <name type="scientific">Caerostris extrusa</name>
    <name type="common">Bark spider</name>
    <name type="synonym">Caerostris bankana</name>
    <dbReference type="NCBI Taxonomy" id="172846"/>
    <lineage>
        <taxon>Eukaryota</taxon>
        <taxon>Metazoa</taxon>
        <taxon>Ecdysozoa</taxon>
        <taxon>Arthropoda</taxon>
        <taxon>Chelicerata</taxon>
        <taxon>Arachnida</taxon>
        <taxon>Araneae</taxon>
        <taxon>Araneomorphae</taxon>
        <taxon>Entelegynae</taxon>
        <taxon>Araneoidea</taxon>
        <taxon>Araneidae</taxon>
        <taxon>Caerostris</taxon>
    </lineage>
</organism>
<dbReference type="Proteomes" id="UP001054945">
    <property type="component" value="Unassembled WGS sequence"/>
</dbReference>
<dbReference type="AlphaFoldDB" id="A0AAV4WLJ3"/>
<gene>
    <name evidence="1" type="ORF">CEXT_255431</name>
</gene>